<dbReference type="EMBL" id="JBDPZC010000002">
    <property type="protein sequence ID" value="MEO3712454.1"/>
    <property type="molecule type" value="Genomic_DNA"/>
</dbReference>
<feature type="chain" id="PRO_5045963679" evidence="2">
    <location>
        <begin position="22"/>
        <end position="295"/>
    </location>
</feature>
<evidence type="ECO:0000313" key="4">
    <source>
        <dbReference type="EMBL" id="MEO3712454.1"/>
    </source>
</evidence>
<dbReference type="Gene3D" id="3.40.190.10">
    <property type="entry name" value="Periplasmic binding protein-like II"/>
    <property type="match status" value="2"/>
</dbReference>
<dbReference type="InterPro" id="IPR001638">
    <property type="entry name" value="Solute-binding_3/MltF_N"/>
</dbReference>
<gene>
    <name evidence="4" type="ORF">ABDJ40_06700</name>
</gene>
<evidence type="ECO:0000259" key="3">
    <source>
        <dbReference type="Pfam" id="PF00497"/>
    </source>
</evidence>
<dbReference type="Proteomes" id="UP001462640">
    <property type="component" value="Unassembled WGS sequence"/>
</dbReference>
<evidence type="ECO:0000256" key="2">
    <source>
        <dbReference type="SAM" id="SignalP"/>
    </source>
</evidence>
<keyword evidence="5" id="KW-1185">Reference proteome</keyword>
<evidence type="ECO:0000256" key="1">
    <source>
        <dbReference type="SAM" id="MobiDB-lite"/>
    </source>
</evidence>
<name>A0ABV0GBW8_9BURK</name>
<feature type="domain" description="Solute-binding protein family 3/N-terminal" evidence="3">
    <location>
        <begin position="47"/>
        <end position="263"/>
    </location>
</feature>
<dbReference type="Pfam" id="PF00497">
    <property type="entry name" value="SBP_bac_3"/>
    <property type="match status" value="1"/>
</dbReference>
<keyword evidence="2" id="KW-0732">Signal</keyword>
<proteinExistence type="predicted"/>
<feature type="signal peptide" evidence="2">
    <location>
        <begin position="1"/>
        <end position="21"/>
    </location>
</feature>
<comment type="caution">
    <text evidence="4">The sequence shown here is derived from an EMBL/GenBank/DDBJ whole genome shotgun (WGS) entry which is preliminary data.</text>
</comment>
<protein>
    <submittedName>
        <fullName evidence="4">Transporter substrate-binding domain-containing protein</fullName>
    </submittedName>
</protein>
<organism evidence="4 5">
    <name type="scientific">Roseateles flavus</name>
    <dbReference type="NCBI Taxonomy" id="3149041"/>
    <lineage>
        <taxon>Bacteria</taxon>
        <taxon>Pseudomonadati</taxon>
        <taxon>Pseudomonadota</taxon>
        <taxon>Betaproteobacteria</taxon>
        <taxon>Burkholderiales</taxon>
        <taxon>Sphaerotilaceae</taxon>
        <taxon>Roseateles</taxon>
    </lineage>
</organism>
<sequence>MAILPALLPASASATTPTAPATPTAPTAHPPPCGPFTLAFYELGLLYHQDEAGGFSGIDKDVVQALQARSQCELRTLLESRVRIWDRMAAGSLDLSVSGIPTPERERFADFVPYFQTRNFALMRRELAQRLPTPEAFLADKARRAVVVKAFRHGPGFDSFIGQLREQGRLIEAADFDTVLRLFLARRADLMLALPTSWSPMLHKPSLMSQLSVLDWAPQDRVIHGLIMSRARLPEAERQHLRQALESLVADGSIDAIFRRHVGERMAREMRLDLPPPSAGLRKGKGGEAGGGTMP</sequence>
<accession>A0ABV0GBW8</accession>
<dbReference type="SUPFAM" id="SSF53850">
    <property type="entry name" value="Periplasmic binding protein-like II"/>
    <property type="match status" value="1"/>
</dbReference>
<evidence type="ECO:0000313" key="5">
    <source>
        <dbReference type="Proteomes" id="UP001462640"/>
    </source>
</evidence>
<reference evidence="4 5" key="1">
    <citation type="submission" date="2024-05" db="EMBL/GenBank/DDBJ databases">
        <title>Roseateles sp. 2.12 16S ribosomal RNA gene Genome sequencing and assembly.</title>
        <authorList>
            <person name="Woo H."/>
        </authorList>
    </citation>
    <scope>NUCLEOTIDE SEQUENCE [LARGE SCALE GENOMIC DNA]</scope>
    <source>
        <strain evidence="4 5">2.12</strain>
    </source>
</reference>
<dbReference type="RefSeq" id="WP_347607868.1">
    <property type="nucleotide sequence ID" value="NZ_JBDPZC010000002.1"/>
</dbReference>
<feature type="region of interest" description="Disordered" evidence="1">
    <location>
        <begin position="272"/>
        <end position="295"/>
    </location>
</feature>